<dbReference type="AlphaFoldDB" id="A0A0H2RHP5"/>
<name>A0A0H2RHP5_9AGAM</name>
<protein>
    <submittedName>
        <fullName evidence="1">Uncharacterized protein</fullName>
    </submittedName>
</protein>
<dbReference type="OrthoDB" id="3041043at2759"/>
<dbReference type="EMBL" id="KQ086001">
    <property type="protein sequence ID" value="KLO11400.1"/>
    <property type="molecule type" value="Genomic_DNA"/>
</dbReference>
<dbReference type="Proteomes" id="UP000053477">
    <property type="component" value="Unassembled WGS sequence"/>
</dbReference>
<organism evidence="1 2">
    <name type="scientific">Schizopora paradoxa</name>
    <dbReference type="NCBI Taxonomy" id="27342"/>
    <lineage>
        <taxon>Eukaryota</taxon>
        <taxon>Fungi</taxon>
        <taxon>Dikarya</taxon>
        <taxon>Basidiomycota</taxon>
        <taxon>Agaricomycotina</taxon>
        <taxon>Agaricomycetes</taxon>
        <taxon>Hymenochaetales</taxon>
        <taxon>Schizoporaceae</taxon>
        <taxon>Schizopora</taxon>
    </lineage>
</organism>
<proteinExistence type="predicted"/>
<evidence type="ECO:0000313" key="2">
    <source>
        <dbReference type="Proteomes" id="UP000053477"/>
    </source>
</evidence>
<keyword evidence="2" id="KW-1185">Reference proteome</keyword>
<evidence type="ECO:0000313" key="1">
    <source>
        <dbReference type="EMBL" id="KLO11400.1"/>
    </source>
</evidence>
<reference evidence="1 2" key="1">
    <citation type="submission" date="2015-04" db="EMBL/GenBank/DDBJ databases">
        <title>Complete genome sequence of Schizopora paradoxa KUC8140, a cosmopolitan wood degrader in East Asia.</title>
        <authorList>
            <consortium name="DOE Joint Genome Institute"/>
            <person name="Min B."/>
            <person name="Park H."/>
            <person name="Jang Y."/>
            <person name="Kim J.-J."/>
            <person name="Kim K.H."/>
            <person name="Pangilinan J."/>
            <person name="Lipzen A."/>
            <person name="Riley R."/>
            <person name="Grigoriev I.V."/>
            <person name="Spatafora J.W."/>
            <person name="Choi I.-G."/>
        </authorList>
    </citation>
    <scope>NUCLEOTIDE SEQUENCE [LARGE SCALE GENOMIC DNA]</scope>
    <source>
        <strain evidence="1 2">KUC8140</strain>
    </source>
</reference>
<sequence>MDVDQPVQIPPPKCLFNVVLCDPVLYDDVFFYCTPGSIFRVGRTCRNGRYASQEYARRKFNINKHLLRFFPDPLAFRSIQASTKTVISGSTALQFLNRTIYPNSDLDLYVSAEESFALCTFIMSKEGGSYVYKRYSHQSPNFMAAWKRVRSWKPAEGIEEDPFDQAWTGYGSNWIRTVFNFFAKTETGRRNVQVIVTTFDPLSSILGFHSSVVMNAITVDMAISLFPEATFEENLNLFLGRARSENCQAALDKYKERGWELVDELTDEQIKGDKRMFRHGKRWIQDSHTWRLPLSTEGVNLNADADPEAMDLDNPPPTIDSMLEGGFNVTHFEEDKLSMVIFGLVNTKIFTSRFIANRETVEKIEVFETAVKKMAERTLGKLALSPKQCEEMFVNWNKICMNFCNCSICDHVIEEVVPQLDKCEAFKIMLSDFPEMKEIFEEGKKMLEEEEEPVLV</sequence>
<accession>A0A0H2RHP5</accession>
<gene>
    <name evidence="1" type="ORF">SCHPADRAFT_855455</name>
</gene>
<dbReference type="InParanoid" id="A0A0H2RHP5"/>
<dbReference type="STRING" id="27342.A0A0H2RHP5"/>